<protein>
    <recommendedName>
        <fullName evidence="3">Curli production assembly/transport component CsgG</fullName>
    </recommendedName>
</protein>
<evidence type="ECO:0000313" key="1">
    <source>
        <dbReference type="EMBL" id="POR05406.1"/>
    </source>
</evidence>
<organism evidence="1 2">
    <name type="scientific">Alkalispirochaeta sphaeroplastigenens</name>
    <dbReference type="NCBI Taxonomy" id="1187066"/>
    <lineage>
        <taxon>Bacteria</taxon>
        <taxon>Pseudomonadati</taxon>
        <taxon>Spirochaetota</taxon>
        <taxon>Spirochaetia</taxon>
        <taxon>Spirochaetales</taxon>
        <taxon>Spirochaetaceae</taxon>
        <taxon>Alkalispirochaeta</taxon>
    </lineage>
</organism>
<comment type="caution">
    <text evidence="1">The sequence shown here is derived from an EMBL/GenBank/DDBJ whole genome shotgun (WGS) entry which is preliminary data.</text>
</comment>
<dbReference type="Gene3D" id="3.40.50.10610">
    <property type="entry name" value="ABC-type transport auxiliary lipoprotein component"/>
    <property type="match status" value="1"/>
</dbReference>
<name>A0A2S4K0X3_9SPIO</name>
<dbReference type="Pfam" id="PF03783">
    <property type="entry name" value="CsgG"/>
    <property type="match status" value="1"/>
</dbReference>
<dbReference type="GO" id="GO:0030288">
    <property type="term" value="C:outer membrane-bounded periplasmic space"/>
    <property type="evidence" value="ECO:0007669"/>
    <property type="project" value="InterPro"/>
</dbReference>
<evidence type="ECO:0000313" key="2">
    <source>
        <dbReference type="Proteomes" id="UP000237350"/>
    </source>
</evidence>
<dbReference type="Proteomes" id="UP000237350">
    <property type="component" value="Unassembled WGS sequence"/>
</dbReference>
<keyword evidence="2" id="KW-1185">Reference proteome</keyword>
<dbReference type="InterPro" id="IPR005534">
    <property type="entry name" value="Curli_assmbl/transp-comp_CsgG"/>
</dbReference>
<gene>
    <name evidence="1" type="ORF">AU468_00590</name>
</gene>
<reference evidence="2" key="1">
    <citation type="submission" date="2015-12" db="EMBL/GenBank/DDBJ databases">
        <authorList>
            <person name="Lodha T.D."/>
            <person name="Chintalapati S."/>
            <person name="Chintalapati V.R."/>
            <person name="Sravanthi T."/>
        </authorList>
    </citation>
    <scope>NUCLEOTIDE SEQUENCE [LARGE SCALE GENOMIC DNA]</scope>
    <source>
        <strain evidence="2">JC133</strain>
    </source>
</reference>
<proteinExistence type="predicted"/>
<dbReference type="EMBL" id="LPWH01000002">
    <property type="protein sequence ID" value="POR05406.1"/>
    <property type="molecule type" value="Genomic_DNA"/>
</dbReference>
<dbReference type="OrthoDB" id="304975at2"/>
<accession>A0A2S4K0X3</accession>
<dbReference type="AlphaFoldDB" id="A0A2S4K0X3"/>
<dbReference type="RefSeq" id="WP_018527752.1">
    <property type="nucleotide sequence ID" value="NZ_LPWH01000002.1"/>
</dbReference>
<sequence>MNYFRYQEFQLRRVTICILVLVLAVSFVSAQDHSRVSISVVTDPRTNFPDESATTSRYIAAALSRLGRFNVVERENITGIMRELEVTLLSGLMTPETQMRSGAFLGAEYQLLGHVSSLEVQRVRPRQGRPYYRAVADAVYALINIETASYAGAIQVTGTGTSSEGRQEARMNALREISSKVTADIRRLFPLQDLSGAALHVTHIDGLHVFLSSGRDAGIDSGTVFRVVRPNEGIDPSLSGSVGRLVVTDVAATSARGRIVSGSLPGPGDVLIDDTDYSLRRAYFGLITMLPTTGGSSGVGGGFVGAFDHPLRPWFIGGRFETAFVDDLKFFMNLGADFGFKAAVITPRFKLRPSVGPFVTIATQSVPSSSIKVIKEDYPTPGDTATSVGLGFDASLGATFEVADNVELFGALSFRLAPSLNEWKVKENRNNSDSDSFTVDNDLLTVDSYREDPFRLVLGVLFRPF</sequence>
<evidence type="ECO:0008006" key="3">
    <source>
        <dbReference type="Google" id="ProtNLM"/>
    </source>
</evidence>